<comment type="caution">
    <text evidence="8">The sequence shown here is derived from an EMBL/GenBank/DDBJ whole genome shotgun (WGS) entry which is preliminary data.</text>
</comment>
<dbReference type="EMBL" id="JAANQT010013136">
    <property type="protein sequence ID" value="KAG1273350.1"/>
    <property type="molecule type" value="Genomic_DNA"/>
</dbReference>
<keyword evidence="5" id="KW-0548">Nucleotidyltransferase</keyword>
<dbReference type="InterPro" id="IPR045867">
    <property type="entry name" value="DNA-dir_RpoC_beta_prime"/>
</dbReference>
<keyword evidence="6" id="KW-0804">Transcription</keyword>
<dbReference type="GO" id="GO:0006351">
    <property type="term" value="P:DNA-templated transcription"/>
    <property type="evidence" value="ECO:0007669"/>
    <property type="project" value="InterPro"/>
</dbReference>
<name>A0A9P6WRM5_RHIOR</name>
<dbReference type="SUPFAM" id="SSF64484">
    <property type="entry name" value="beta and beta-prime subunits of DNA dependent RNA-polymerase"/>
    <property type="match status" value="1"/>
</dbReference>
<accession>A0A9P6WRM5</accession>
<evidence type="ECO:0000256" key="3">
    <source>
        <dbReference type="ARBA" id="ARBA00022478"/>
    </source>
</evidence>
<dbReference type="GO" id="GO:0003899">
    <property type="term" value="F:DNA-directed RNA polymerase activity"/>
    <property type="evidence" value="ECO:0007669"/>
    <property type="project" value="UniProtKB-EC"/>
</dbReference>
<organism evidence="8 9">
    <name type="scientific">Rhizopus oryzae</name>
    <name type="common">Mucormycosis agent</name>
    <name type="synonym">Rhizopus arrhizus var. delemar</name>
    <dbReference type="NCBI Taxonomy" id="64495"/>
    <lineage>
        <taxon>Eukaryota</taxon>
        <taxon>Fungi</taxon>
        <taxon>Fungi incertae sedis</taxon>
        <taxon>Mucoromycota</taxon>
        <taxon>Mucoromycotina</taxon>
        <taxon>Mucoromycetes</taxon>
        <taxon>Mucorales</taxon>
        <taxon>Mucorineae</taxon>
        <taxon>Rhizopodaceae</taxon>
        <taxon>Rhizopus</taxon>
    </lineage>
</organism>
<keyword evidence="4" id="KW-0808">Transferase</keyword>
<dbReference type="GO" id="GO:0005736">
    <property type="term" value="C:RNA polymerase I complex"/>
    <property type="evidence" value="ECO:0007669"/>
    <property type="project" value="TreeGrafter"/>
</dbReference>
<evidence type="ECO:0000256" key="5">
    <source>
        <dbReference type="ARBA" id="ARBA00022695"/>
    </source>
</evidence>
<reference evidence="8" key="1">
    <citation type="journal article" date="2020" name="Microb. Genom.">
        <title>Genetic diversity of clinical and environmental Mucorales isolates obtained from an investigation of mucormycosis cases among solid organ transplant recipients.</title>
        <authorList>
            <person name="Nguyen M.H."/>
            <person name="Kaul D."/>
            <person name="Muto C."/>
            <person name="Cheng S.J."/>
            <person name="Richter R.A."/>
            <person name="Bruno V.M."/>
            <person name="Liu G."/>
            <person name="Beyhan S."/>
            <person name="Sundermann A.J."/>
            <person name="Mounaud S."/>
            <person name="Pasculle A.W."/>
            <person name="Nierman W.C."/>
            <person name="Driscoll E."/>
            <person name="Cumbie R."/>
            <person name="Clancy C.J."/>
            <person name="Dupont C.L."/>
        </authorList>
    </citation>
    <scope>NUCLEOTIDE SEQUENCE</scope>
    <source>
        <strain evidence="8">GL11</strain>
    </source>
</reference>
<evidence type="ECO:0000313" key="9">
    <source>
        <dbReference type="Proteomes" id="UP000716291"/>
    </source>
</evidence>
<comment type="similarity">
    <text evidence="1">Belongs to the RNA polymerase beta' chain family.</text>
</comment>
<evidence type="ECO:0000313" key="8">
    <source>
        <dbReference type="EMBL" id="KAG1273350.1"/>
    </source>
</evidence>
<dbReference type="PANTHER" id="PTHR19376">
    <property type="entry name" value="DNA-DIRECTED RNA POLYMERASE"/>
    <property type="match status" value="1"/>
</dbReference>
<protein>
    <recommendedName>
        <fullName evidence="2">DNA-directed RNA polymerase</fullName>
        <ecNumber evidence="2">2.7.7.6</ecNumber>
    </recommendedName>
</protein>
<dbReference type="PANTHER" id="PTHR19376:SF11">
    <property type="entry name" value="DNA-DIRECTED RNA POLYMERASE I SUBUNIT RPA1"/>
    <property type="match status" value="1"/>
</dbReference>
<dbReference type="Gene3D" id="2.40.40.20">
    <property type="match status" value="1"/>
</dbReference>
<gene>
    <name evidence="8" type="ORF">G6F64_015370</name>
</gene>
<dbReference type="AlphaFoldDB" id="A0A9P6WRM5"/>
<evidence type="ECO:0000256" key="4">
    <source>
        <dbReference type="ARBA" id="ARBA00022679"/>
    </source>
</evidence>
<feature type="domain" description="RNA polymerase alpha subunit" evidence="7">
    <location>
        <begin position="1"/>
        <end position="52"/>
    </location>
</feature>
<dbReference type="InterPro" id="IPR000722">
    <property type="entry name" value="RNA_pol_asu"/>
</dbReference>
<evidence type="ECO:0000259" key="7">
    <source>
        <dbReference type="Pfam" id="PF00623"/>
    </source>
</evidence>
<keyword evidence="9" id="KW-1185">Reference proteome</keyword>
<evidence type="ECO:0000256" key="2">
    <source>
        <dbReference type="ARBA" id="ARBA00012418"/>
    </source>
</evidence>
<proteinExistence type="inferred from homology"/>
<evidence type="ECO:0000256" key="6">
    <source>
        <dbReference type="ARBA" id="ARBA00023163"/>
    </source>
</evidence>
<dbReference type="EC" id="2.7.7.6" evidence="2"/>
<dbReference type="Pfam" id="PF00623">
    <property type="entry name" value="RNA_pol_Rpb1_2"/>
    <property type="match status" value="1"/>
</dbReference>
<evidence type="ECO:0000256" key="1">
    <source>
        <dbReference type="ARBA" id="ARBA00006460"/>
    </source>
</evidence>
<dbReference type="OrthoDB" id="2269210at2759"/>
<sequence>MAHKARVLPGEKTIRMHYANCNTYNADFDGDEMNIHFPQNEIARAEAALIANTDNQYLVPTSGDPLRGLIQDNRRIPPTPLWFPSS</sequence>
<keyword evidence="3" id="KW-0240">DNA-directed RNA polymerase</keyword>
<dbReference type="Proteomes" id="UP000716291">
    <property type="component" value="Unassembled WGS sequence"/>
</dbReference>
<dbReference type="GO" id="GO:0003677">
    <property type="term" value="F:DNA binding"/>
    <property type="evidence" value="ECO:0007669"/>
    <property type="project" value="InterPro"/>
</dbReference>